<sequence length="488" mass="54275">MRPPGLHTSHFAGIDGRCFFPVGQTMVTGKRRWLPNSFLQISTHLGQRSHHLGKSQFGVRNFTSLPSSIQLESLKYRKQRTTDLIQSKGHRHVIWHDIQPSAVYPNTPGSKRWRKANEVDPRHTFSGKRSSALPPDQGDINTSYRSPESIPLRYTDLDVSVPESSERPDAGAAANFDDESMESAEETAQRVRQWIEKERDEHQDIYEERPINYQQYDEWIGEWKSKRRQSGRDQLHDGNRVKREVGLKGSLRVVVLASTSNFMLLVAKTVAAFYTGSASMFSEAIHSSADLLNELLLAFGIWRSMQEPDPQHPYGFAAERYGWALVSGVGIFFLGGGVSLLHGIQGILSGGEVLTDPYIARMILGGALLFDGATLVYAFRTIWKSAKKAGVNVFDYIRRGADPTTVQVFFEDIGSVTGVAIAFTCLSLAEWTGDSRWDSLGSFLIGCLLAAIASFLIRRNVAGIVGASMQPSRLNKVVSVLKRDPVVT</sequence>
<evidence type="ECO:0000256" key="3">
    <source>
        <dbReference type="ARBA" id="ARBA00022692"/>
    </source>
</evidence>
<evidence type="ECO:0000313" key="10">
    <source>
        <dbReference type="Proteomes" id="UP000070544"/>
    </source>
</evidence>
<dbReference type="SUPFAM" id="SSF161111">
    <property type="entry name" value="Cation efflux protein transmembrane domain-like"/>
    <property type="match status" value="1"/>
</dbReference>
<feature type="transmembrane region" description="Helical" evidence="7">
    <location>
        <begin position="253"/>
        <end position="274"/>
    </location>
</feature>
<dbReference type="PANTHER" id="PTHR13414">
    <property type="entry name" value="HUEL-CATION TRANSPORTER"/>
    <property type="match status" value="1"/>
</dbReference>
<evidence type="ECO:0000256" key="2">
    <source>
        <dbReference type="ARBA" id="ARBA00022448"/>
    </source>
</evidence>
<feature type="region of interest" description="Disordered" evidence="6">
    <location>
        <begin position="106"/>
        <end position="187"/>
    </location>
</feature>
<organism evidence="9 10">
    <name type="scientific">Gonapodya prolifera (strain JEL478)</name>
    <name type="common">Monoblepharis prolifera</name>
    <dbReference type="NCBI Taxonomy" id="1344416"/>
    <lineage>
        <taxon>Eukaryota</taxon>
        <taxon>Fungi</taxon>
        <taxon>Fungi incertae sedis</taxon>
        <taxon>Chytridiomycota</taxon>
        <taxon>Chytridiomycota incertae sedis</taxon>
        <taxon>Monoblepharidomycetes</taxon>
        <taxon>Monoblepharidales</taxon>
        <taxon>Gonapodyaceae</taxon>
        <taxon>Gonapodya</taxon>
    </lineage>
</organism>
<gene>
    <name evidence="9" type="ORF">M427DRAFT_208234</name>
</gene>
<evidence type="ECO:0000259" key="8">
    <source>
        <dbReference type="Pfam" id="PF01545"/>
    </source>
</evidence>
<dbReference type="Gene3D" id="1.20.1510.10">
    <property type="entry name" value="Cation efflux protein transmembrane domain"/>
    <property type="match status" value="1"/>
</dbReference>
<feature type="transmembrane region" description="Helical" evidence="7">
    <location>
        <begin position="441"/>
        <end position="457"/>
    </location>
</feature>
<dbReference type="STRING" id="1344416.A0A139ANK0"/>
<dbReference type="InterPro" id="IPR058533">
    <property type="entry name" value="Cation_efflux_TM"/>
</dbReference>
<name>A0A139ANK0_GONPJ</name>
<evidence type="ECO:0000256" key="7">
    <source>
        <dbReference type="SAM" id="Phobius"/>
    </source>
</evidence>
<evidence type="ECO:0000256" key="1">
    <source>
        <dbReference type="ARBA" id="ARBA00004141"/>
    </source>
</evidence>
<dbReference type="OrthoDB" id="407410at2759"/>
<keyword evidence="10" id="KW-1185">Reference proteome</keyword>
<dbReference type="InterPro" id="IPR027469">
    <property type="entry name" value="Cation_efflux_TMD_sf"/>
</dbReference>
<comment type="subcellular location">
    <subcellularLocation>
        <location evidence="1">Membrane</location>
        <topology evidence="1">Multi-pass membrane protein</topology>
    </subcellularLocation>
</comment>
<keyword evidence="3 7" id="KW-0812">Transmembrane</keyword>
<feature type="transmembrane region" description="Helical" evidence="7">
    <location>
        <begin position="323"/>
        <end position="347"/>
    </location>
</feature>
<accession>A0A139ANK0</accession>
<dbReference type="GO" id="GO:0008324">
    <property type="term" value="F:monoatomic cation transmembrane transporter activity"/>
    <property type="evidence" value="ECO:0007669"/>
    <property type="project" value="InterPro"/>
</dbReference>
<dbReference type="GO" id="GO:0016020">
    <property type="term" value="C:membrane"/>
    <property type="evidence" value="ECO:0007669"/>
    <property type="project" value="UniProtKB-SubCell"/>
</dbReference>
<dbReference type="InterPro" id="IPR040177">
    <property type="entry name" value="SLC30A9"/>
</dbReference>
<dbReference type="AlphaFoldDB" id="A0A139ANK0"/>
<evidence type="ECO:0000256" key="4">
    <source>
        <dbReference type="ARBA" id="ARBA00022989"/>
    </source>
</evidence>
<feature type="transmembrane region" description="Helical" evidence="7">
    <location>
        <begin position="408"/>
        <end position="429"/>
    </location>
</feature>
<dbReference type="GO" id="GO:0005783">
    <property type="term" value="C:endoplasmic reticulum"/>
    <property type="evidence" value="ECO:0007669"/>
    <property type="project" value="TreeGrafter"/>
</dbReference>
<evidence type="ECO:0000313" key="9">
    <source>
        <dbReference type="EMBL" id="KXS18331.1"/>
    </source>
</evidence>
<reference evidence="9 10" key="1">
    <citation type="journal article" date="2015" name="Genome Biol. Evol.">
        <title>Phylogenomic analyses indicate that early fungi evolved digesting cell walls of algal ancestors of land plants.</title>
        <authorList>
            <person name="Chang Y."/>
            <person name="Wang S."/>
            <person name="Sekimoto S."/>
            <person name="Aerts A.L."/>
            <person name="Choi C."/>
            <person name="Clum A."/>
            <person name="LaButti K.M."/>
            <person name="Lindquist E.A."/>
            <person name="Yee Ngan C."/>
            <person name="Ohm R.A."/>
            <person name="Salamov A.A."/>
            <person name="Grigoriev I.V."/>
            <person name="Spatafora J.W."/>
            <person name="Berbee M.L."/>
        </authorList>
    </citation>
    <scope>NUCLEOTIDE SEQUENCE [LARGE SCALE GENOMIC DNA]</scope>
    <source>
        <strain evidence="9 10">JEL478</strain>
    </source>
</reference>
<protein>
    <recommendedName>
        <fullName evidence="8">Cation efflux protein transmembrane domain-containing protein</fullName>
    </recommendedName>
</protein>
<feature type="transmembrane region" description="Helical" evidence="7">
    <location>
        <begin position="359"/>
        <end position="379"/>
    </location>
</feature>
<keyword evidence="2" id="KW-0813">Transport</keyword>
<dbReference type="PANTHER" id="PTHR13414:SF9">
    <property type="entry name" value="PROTON-COUPLED ZINC ANTIPORTER SLC30A9, MITOCHONDRIAL"/>
    <property type="match status" value="1"/>
</dbReference>
<dbReference type="GO" id="GO:0006829">
    <property type="term" value="P:zinc ion transport"/>
    <property type="evidence" value="ECO:0007669"/>
    <property type="project" value="InterPro"/>
</dbReference>
<keyword evidence="4 7" id="KW-1133">Transmembrane helix</keyword>
<dbReference type="Proteomes" id="UP000070544">
    <property type="component" value="Unassembled WGS sequence"/>
</dbReference>
<dbReference type="NCBIfam" id="TIGR01297">
    <property type="entry name" value="CDF"/>
    <property type="match status" value="1"/>
</dbReference>
<evidence type="ECO:0000256" key="5">
    <source>
        <dbReference type="ARBA" id="ARBA00023136"/>
    </source>
</evidence>
<feature type="domain" description="Cation efflux protein transmembrane" evidence="8">
    <location>
        <begin position="255"/>
        <end position="462"/>
    </location>
</feature>
<dbReference type="EMBL" id="KQ965742">
    <property type="protein sequence ID" value="KXS18331.1"/>
    <property type="molecule type" value="Genomic_DNA"/>
</dbReference>
<dbReference type="GO" id="GO:0006882">
    <property type="term" value="P:intracellular zinc ion homeostasis"/>
    <property type="evidence" value="ECO:0007669"/>
    <property type="project" value="TreeGrafter"/>
</dbReference>
<dbReference type="InterPro" id="IPR002524">
    <property type="entry name" value="Cation_efflux"/>
</dbReference>
<keyword evidence="5 7" id="KW-0472">Membrane</keyword>
<proteinExistence type="predicted"/>
<feature type="compositionally biased region" description="Acidic residues" evidence="6">
    <location>
        <begin position="176"/>
        <end position="185"/>
    </location>
</feature>
<evidence type="ECO:0000256" key="6">
    <source>
        <dbReference type="SAM" id="MobiDB-lite"/>
    </source>
</evidence>
<dbReference type="Pfam" id="PF01545">
    <property type="entry name" value="Cation_efflux"/>
    <property type="match status" value="1"/>
</dbReference>